<evidence type="ECO:0000313" key="2">
    <source>
        <dbReference type="Proteomes" id="UP000292695"/>
    </source>
</evidence>
<dbReference type="Gene3D" id="3.30.110.170">
    <property type="entry name" value="Protein of unknown function (DUF541), domain 1"/>
    <property type="match status" value="1"/>
</dbReference>
<dbReference type="EMBL" id="SJKA01000003">
    <property type="protein sequence ID" value="TCC36819.1"/>
    <property type="molecule type" value="Genomic_DNA"/>
</dbReference>
<name>A0A4R0IU82_9ACTN</name>
<dbReference type="Gene3D" id="3.30.70.2970">
    <property type="entry name" value="Protein of unknown function (DUF541), domain 2"/>
    <property type="match status" value="1"/>
</dbReference>
<accession>A0A4R0IU82</accession>
<dbReference type="Pfam" id="PF04402">
    <property type="entry name" value="SIMPL"/>
    <property type="match status" value="1"/>
</dbReference>
<organism evidence="1 2">
    <name type="scientific">Kribbella sindirgiensis</name>
    <dbReference type="NCBI Taxonomy" id="1124744"/>
    <lineage>
        <taxon>Bacteria</taxon>
        <taxon>Bacillati</taxon>
        <taxon>Actinomycetota</taxon>
        <taxon>Actinomycetes</taxon>
        <taxon>Propionibacteriales</taxon>
        <taxon>Kribbellaceae</taxon>
        <taxon>Kribbella</taxon>
    </lineage>
</organism>
<reference evidence="1 2" key="1">
    <citation type="submission" date="2019-02" db="EMBL/GenBank/DDBJ databases">
        <title>Kribbella capetownensis sp. nov. and Kribbella speibonae sp. nov., isolated from soil.</title>
        <authorList>
            <person name="Curtis S.M."/>
            <person name="Norton I."/>
            <person name="Everest G.J."/>
            <person name="Meyers P.R."/>
        </authorList>
    </citation>
    <scope>NUCLEOTIDE SEQUENCE [LARGE SCALE GENOMIC DNA]</scope>
    <source>
        <strain evidence="1 2">DSM 27082</strain>
    </source>
</reference>
<dbReference type="GO" id="GO:0006974">
    <property type="term" value="P:DNA damage response"/>
    <property type="evidence" value="ECO:0007669"/>
    <property type="project" value="TreeGrafter"/>
</dbReference>
<protein>
    <submittedName>
        <fullName evidence="1">DUF541 domain-containing protein</fullName>
    </submittedName>
</protein>
<dbReference type="PANTHER" id="PTHR34387">
    <property type="entry name" value="SLR1258 PROTEIN"/>
    <property type="match status" value="1"/>
</dbReference>
<evidence type="ECO:0000313" key="1">
    <source>
        <dbReference type="EMBL" id="TCC36819.1"/>
    </source>
</evidence>
<keyword evidence="2" id="KW-1185">Reference proteome</keyword>
<dbReference type="InterPro" id="IPR007497">
    <property type="entry name" value="SIMPL/DUF541"/>
</dbReference>
<dbReference type="InterPro" id="IPR052022">
    <property type="entry name" value="26kDa_periplasmic_antigen"/>
</dbReference>
<dbReference type="AlphaFoldDB" id="A0A4R0IU82"/>
<gene>
    <name evidence="1" type="ORF">E0H50_08980</name>
</gene>
<proteinExistence type="predicted"/>
<comment type="caution">
    <text evidence="1">The sequence shown here is derived from an EMBL/GenBank/DDBJ whole genome shotgun (WGS) entry which is preliminary data.</text>
</comment>
<dbReference type="PANTHER" id="PTHR34387:SF1">
    <property type="entry name" value="PERIPLASMIC IMMUNOGENIC PROTEIN"/>
    <property type="match status" value="1"/>
</dbReference>
<dbReference type="Proteomes" id="UP000292695">
    <property type="component" value="Unassembled WGS sequence"/>
</dbReference>
<sequence length="205" mass="21325">MDTGVSVVGSGQVSGTPDILRVTFGVEQVAPDVAAAVATVGERTDAVIAALRAQGVQESQLGTSSVNVFQEYREPGTDPAYRASHTVLVETKDLTGFGALLNAAVDAVGNSLALHGLQFDIEDKTELLVQARELAFQQAKTKAAHLAGLAGFSLGSVTAISENNAHTPLGPEARLSTSKAYDSAINIVPDDQNVVVSLQVHFAWA</sequence>
<dbReference type="OrthoDB" id="4940101at2"/>